<sequence>MGGGDCLPSGDSSARLPYITTSIEDNWPLLTKSLFSHGEGLSINHHTCSMRSFEAISCSDGQSVTDLLNPPLGALIVVAHHTFLAEAGIEVEGDVFAREHLRTALEVEMEPKDKCNEKLNVKTDVIESGIGKGGIGPHSHNETQRKRCFTSVFCSAVVSLRSSRPSSAETEWSQVRLPNKGSRVRFLGRAKYCWAFFARHNLPYRCNSCTQGIYSRYNHANTGTLKSNVPGT</sequence>
<organism evidence="1">
    <name type="scientific">Spodoptera frugiperda</name>
    <name type="common">Fall armyworm</name>
    <dbReference type="NCBI Taxonomy" id="7108"/>
    <lineage>
        <taxon>Eukaryota</taxon>
        <taxon>Metazoa</taxon>
        <taxon>Ecdysozoa</taxon>
        <taxon>Arthropoda</taxon>
        <taxon>Hexapoda</taxon>
        <taxon>Insecta</taxon>
        <taxon>Pterygota</taxon>
        <taxon>Neoptera</taxon>
        <taxon>Endopterygota</taxon>
        <taxon>Lepidoptera</taxon>
        <taxon>Glossata</taxon>
        <taxon>Ditrysia</taxon>
        <taxon>Noctuoidea</taxon>
        <taxon>Noctuidae</taxon>
        <taxon>Amphipyrinae</taxon>
        <taxon>Spodoptera</taxon>
    </lineage>
</organism>
<proteinExistence type="predicted"/>
<dbReference type="AlphaFoldDB" id="A0A2H1VKI4"/>
<evidence type="ECO:0000313" key="1">
    <source>
        <dbReference type="EMBL" id="SOQ41327.1"/>
    </source>
</evidence>
<name>A0A2H1VKI4_SPOFR</name>
<accession>A0A2H1VKI4</accession>
<dbReference type="EMBL" id="ODYU01003043">
    <property type="protein sequence ID" value="SOQ41327.1"/>
    <property type="molecule type" value="Genomic_DNA"/>
</dbReference>
<reference evidence="1" key="1">
    <citation type="submission" date="2016-07" db="EMBL/GenBank/DDBJ databases">
        <authorList>
            <person name="Bretaudeau A."/>
        </authorList>
    </citation>
    <scope>NUCLEOTIDE SEQUENCE</scope>
    <source>
        <strain evidence="1">Rice</strain>
        <tissue evidence="1">Whole body</tissue>
    </source>
</reference>
<gene>
    <name evidence="1" type="ORF">SFRICE_021956</name>
</gene>
<protein>
    <submittedName>
        <fullName evidence="1">SFRICE_021956</fullName>
    </submittedName>
</protein>